<dbReference type="AlphaFoldDB" id="A0A942ULA0"/>
<protein>
    <submittedName>
        <fullName evidence="1">Uncharacterized protein</fullName>
    </submittedName>
</protein>
<accession>A0A942ULA0</accession>
<proteinExistence type="predicted"/>
<name>A0A942ULA0_9BACI</name>
<keyword evidence="2" id="KW-1185">Reference proteome</keyword>
<evidence type="ECO:0000313" key="2">
    <source>
        <dbReference type="Proteomes" id="UP000676456"/>
    </source>
</evidence>
<sequence>MAEREGMDFMRGAVVFGARQLLGYEFCVKLLEKGYAVNAQDYAFWQDRQQEEKWLFIGRNANLQYFNIEDREIDETLKEIEESSNNPLYYFFPLTDFYASDRPKIHEQLVFLLKKISVRSSISKSIIVFVQPSAIGKWNRNFSSEIETIKRDMWNKQGKIIEYCIPVDMSKGNGKFVYYQTNNTHEWQKLKMKEHLTDVTEQIISHLEEKNPDLI</sequence>
<comment type="caution">
    <text evidence="1">The sequence shown here is derived from an EMBL/GenBank/DDBJ whole genome shotgun (WGS) entry which is preliminary data.</text>
</comment>
<gene>
    <name evidence="1" type="ORF">KHA91_00975</name>
</gene>
<dbReference type="RefSeq" id="WP_213096364.1">
    <property type="nucleotide sequence ID" value="NZ_JAGYPH010000001.1"/>
</dbReference>
<organism evidence="1 2">
    <name type="scientific">Lederbergia citrea</name>
    <dbReference type="NCBI Taxonomy" id="2833581"/>
    <lineage>
        <taxon>Bacteria</taxon>
        <taxon>Bacillati</taxon>
        <taxon>Bacillota</taxon>
        <taxon>Bacilli</taxon>
        <taxon>Bacillales</taxon>
        <taxon>Bacillaceae</taxon>
        <taxon>Lederbergia</taxon>
    </lineage>
</organism>
<reference evidence="1 2" key="1">
    <citation type="submission" date="2021-05" db="EMBL/GenBank/DDBJ databases">
        <title>Novel Bacillus species.</title>
        <authorList>
            <person name="Liu G."/>
        </authorList>
    </citation>
    <scope>NUCLEOTIDE SEQUENCE [LARGE SCALE GENOMIC DNA]</scope>
    <source>
        <strain evidence="1 2">FJAT-49682</strain>
    </source>
</reference>
<evidence type="ECO:0000313" key="1">
    <source>
        <dbReference type="EMBL" id="MBS4221327.1"/>
    </source>
</evidence>
<dbReference type="EMBL" id="JAGYPN010000001">
    <property type="protein sequence ID" value="MBS4221327.1"/>
    <property type="molecule type" value="Genomic_DNA"/>
</dbReference>
<dbReference type="Proteomes" id="UP000676456">
    <property type="component" value="Unassembled WGS sequence"/>
</dbReference>